<reference evidence="3 4" key="1">
    <citation type="submission" date="2023-11" db="EMBL/GenBank/DDBJ databases">
        <authorList>
            <person name="Val-Calvo J."/>
            <person name="Scortti M."/>
            <person name="Vazquez-Boland J."/>
        </authorList>
    </citation>
    <scope>NUCLEOTIDE SEQUENCE [LARGE SCALE GENOMIC DNA]</scope>
    <source>
        <strain evidence="3 4">DSM 46662</strain>
    </source>
</reference>
<proteinExistence type="inferred from homology"/>
<comment type="similarity">
    <text evidence="1">Belongs to the bacterial ring-hydroxylating dioxygenase beta subunit family.</text>
</comment>
<keyword evidence="4" id="KW-1185">Reference proteome</keyword>
<evidence type="ECO:0000313" key="4">
    <source>
        <dbReference type="Proteomes" id="UP001629744"/>
    </source>
</evidence>
<protein>
    <submittedName>
        <fullName evidence="3">Aromatic-ring-hydroxylating dioxygenase subunit beta</fullName>
    </submittedName>
</protein>
<sequence>MLADLVTGRSIDGRVLEAIELIWHEAALLDAKDYRAWDALWTEDGRYVIPIDPAIEDFDAHLNMVNDDSRMRRMRIERLTSGYSMSALAAARTVRTVSRFTVEDRTEDTVTLRSAQILVGFRRDTQQTLAAELTHRIRSTADGPRLELKVIRLVNSESAVNASGYLL</sequence>
<evidence type="ECO:0000256" key="2">
    <source>
        <dbReference type="ARBA" id="ARBA00023002"/>
    </source>
</evidence>
<dbReference type="InterPro" id="IPR000391">
    <property type="entry name" value="Rng_hydr_dOase-bsu"/>
</dbReference>
<dbReference type="PANTHER" id="PTHR41534:SF2">
    <property type="entry name" value="3-PHENYLPROPIONATE_CINNAMIC ACID DIOXYGENASE SUBUNIT BETA"/>
    <property type="match status" value="1"/>
</dbReference>
<dbReference type="PANTHER" id="PTHR41534">
    <property type="entry name" value="BLR3401 PROTEIN"/>
    <property type="match status" value="1"/>
</dbReference>
<comment type="caution">
    <text evidence="3">The sequence shown here is derived from an EMBL/GenBank/DDBJ whole genome shotgun (WGS) entry which is preliminary data.</text>
</comment>
<dbReference type="SUPFAM" id="SSF54427">
    <property type="entry name" value="NTF2-like"/>
    <property type="match status" value="1"/>
</dbReference>
<keyword evidence="3" id="KW-0223">Dioxygenase</keyword>
<dbReference type="EMBL" id="JBDLNU010000002">
    <property type="protein sequence ID" value="MFM1727984.1"/>
    <property type="molecule type" value="Genomic_DNA"/>
</dbReference>
<gene>
    <name evidence="3" type="ORF">ABEU19_001453</name>
</gene>
<evidence type="ECO:0000313" key="3">
    <source>
        <dbReference type="EMBL" id="MFM1727984.1"/>
    </source>
</evidence>
<name>A0ABW9FRV5_9NOCA</name>
<dbReference type="Proteomes" id="UP001629744">
    <property type="component" value="Unassembled WGS sequence"/>
</dbReference>
<dbReference type="GO" id="GO:0051213">
    <property type="term" value="F:dioxygenase activity"/>
    <property type="evidence" value="ECO:0007669"/>
    <property type="project" value="UniProtKB-KW"/>
</dbReference>
<dbReference type="Pfam" id="PF00866">
    <property type="entry name" value="Ring_hydroxyl_B"/>
    <property type="match status" value="1"/>
</dbReference>
<evidence type="ECO:0000256" key="1">
    <source>
        <dbReference type="ARBA" id="ARBA00009570"/>
    </source>
</evidence>
<keyword evidence="2" id="KW-0560">Oxidoreductase</keyword>
<dbReference type="InterPro" id="IPR032710">
    <property type="entry name" value="NTF2-like_dom_sf"/>
</dbReference>
<dbReference type="Gene3D" id="3.10.450.50">
    <property type="match status" value="1"/>
</dbReference>
<dbReference type="RefSeq" id="WP_348604414.1">
    <property type="nucleotide sequence ID" value="NZ_CP157276.1"/>
</dbReference>
<accession>A0ABW9FRV5</accession>
<organism evidence="3 4">
    <name type="scientific">Prescottella soli</name>
    <dbReference type="NCBI Taxonomy" id="1543852"/>
    <lineage>
        <taxon>Bacteria</taxon>
        <taxon>Bacillati</taxon>
        <taxon>Actinomycetota</taxon>
        <taxon>Actinomycetes</taxon>
        <taxon>Mycobacteriales</taxon>
        <taxon>Nocardiaceae</taxon>
        <taxon>Prescottella</taxon>
    </lineage>
</organism>